<accession>A0A6N7EG55</accession>
<feature type="active site" description="Proton acceptor" evidence="1">
    <location>
        <position position="281"/>
    </location>
</feature>
<feature type="compositionally biased region" description="Low complexity" evidence="3">
    <location>
        <begin position="164"/>
        <end position="175"/>
    </location>
</feature>
<feature type="compositionally biased region" description="Low complexity" evidence="3">
    <location>
        <begin position="143"/>
        <end position="156"/>
    </location>
</feature>
<name>A0A6N7EG55_9MICO</name>
<gene>
    <name evidence="6" type="ORF">GB881_04830</name>
</gene>
<organism evidence="6 7">
    <name type="scientific">Georgenia subflava</name>
    <dbReference type="NCBI Taxonomy" id="1622177"/>
    <lineage>
        <taxon>Bacteria</taxon>
        <taxon>Bacillati</taxon>
        <taxon>Actinomycetota</taxon>
        <taxon>Actinomycetes</taxon>
        <taxon>Micrococcales</taxon>
        <taxon>Bogoriellaceae</taxon>
        <taxon>Georgenia</taxon>
    </lineage>
</organism>
<evidence type="ECO:0000313" key="6">
    <source>
        <dbReference type="EMBL" id="MPV36381.1"/>
    </source>
</evidence>
<evidence type="ECO:0000256" key="3">
    <source>
        <dbReference type="SAM" id="MobiDB-lite"/>
    </source>
</evidence>
<dbReference type="GO" id="GO:0016787">
    <property type="term" value="F:hydrolase activity"/>
    <property type="evidence" value="ECO:0007669"/>
    <property type="project" value="InterPro"/>
</dbReference>
<dbReference type="Pfam" id="PF01223">
    <property type="entry name" value="Endonuclease_NS"/>
    <property type="match status" value="1"/>
</dbReference>
<dbReference type="Proteomes" id="UP000437709">
    <property type="component" value="Unassembled WGS sequence"/>
</dbReference>
<feature type="compositionally biased region" description="Low complexity" evidence="3">
    <location>
        <begin position="43"/>
        <end position="94"/>
    </location>
</feature>
<feature type="domain" description="DNA/RNA non-specific endonuclease/pyrophosphatase/phosphodiesterase" evidence="5">
    <location>
        <begin position="217"/>
        <end position="429"/>
    </location>
</feature>
<feature type="region of interest" description="Disordered" evidence="3">
    <location>
        <begin position="132"/>
        <end position="190"/>
    </location>
</feature>
<dbReference type="CDD" id="cd00091">
    <property type="entry name" value="NUC"/>
    <property type="match status" value="1"/>
</dbReference>
<comment type="caution">
    <text evidence="6">The sequence shown here is derived from an EMBL/GenBank/DDBJ whole genome shotgun (WGS) entry which is preliminary data.</text>
</comment>
<dbReference type="SMART" id="SM00477">
    <property type="entry name" value="NUC"/>
    <property type="match status" value="1"/>
</dbReference>
<feature type="region of interest" description="Disordered" evidence="3">
    <location>
        <begin position="31"/>
        <end position="119"/>
    </location>
</feature>
<keyword evidence="2" id="KW-0479">Metal-binding</keyword>
<evidence type="ECO:0000259" key="4">
    <source>
        <dbReference type="SMART" id="SM00477"/>
    </source>
</evidence>
<dbReference type="SMART" id="SM00892">
    <property type="entry name" value="Endonuclease_NS"/>
    <property type="match status" value="1"/>
</dbReference>
<protein>
    <recommendedName>
        <fullName evidence="8">DNA/RNA non-specific endonuclease</fullName>
    </recommendedName>
</protein>
<dbReference type="SUPFAM" id="SSF54060">
    <property type="entry name" value="His-Me finger endonucleases"/>
    <property type="match status" value="1"/>
</dbReference>
<dbReference type="GO" id="GO:0003676">
    <property type="term" value="F:nucleic acid binding"/>
    <property type="evidence" value="ECO:0007669"/>
    <property type="project" value="InterPro"/>
</dbReference>
<evidence type="ECO:0000259" key="5">
    <source>
        <dbReference type="SMART" id="SM00892"/>
    </source>
</evidence>
<dbReference type="GO" id="GO:0046872">
    <property type="term" value="F:metal ion binding"/>
    <property type="evidence" value="ECO:0007669"/>
    <property type="project" value="UniProtKB-KW"/>
</dbReference>
<dbReference type="InterPro" id="IPR040255">
    <property type="entry name" value="Non-specific_endonuclease"/>
</dbReference>
<dbReference type="GO" id="GO:0004519">
    <property type="term" value="F:endonuclease activity"/>
    <property type="evidence" value="ECO:0007669"/>
    <property type="project" value="TreeGrafter"/>
</dbReference>
<feature type="binding site" evidence="2">
    <location>
        <position position="315"/>
    </location>
    <ligand>
        <name>Mg(2+)</name>
        <dbReference type="ChEBI" id="CHEBI:18420"/>
        <note>catalytic</note>
    </ligand>
</feature>
<dbReference type="InterPro" id="IPR020821">
    <property type="entry name" value="ENPP1-3/EXOG-like_nuc-like"/>
</dbReference>
<dbReference type="Gene3D" id="3.40.570.10">
    <property type="entry name" value="Extracellular Endonuclease, subunit A"/>
    <property type="match status" value="1"/>
</dbReference>
<dbReference type="InterPro" id="IPR044929">
    <property type="entry name" value="DNA/RNA_non-sp_Endonuclease_sf"/>
</dbReference>
<proteinExistence type="predicted"/>
<dbReference type="AlphaFoldDB" id="A0A6N7EG55"/>
<evidence type="ECO:0000256" key="1">
    <source>
        <dbReference type="PIRSR" id="PIRSR640255-1"/>
    </source>
</evidence>
<evidence type="ECO:0000256" key="2">
    <source>
        <dbReference type="PIRSR" id="PIRSR640255-2"/>
    </source>
</evidence>
<dbReference type="EMBL" id="WHPC01000010">
    <property type="protein sequence ID" value="MPV36381.1"/>
    <property type="molecule type" value="Genomic_DNA"/>
</dbReference>
<evidence type="ECO:0008006" key="8">
    <source>
        <dbReference type="Google" id="ProtNLM"/>
    </source>
</evidence>
<dbReference type="InterPro" id="IPR001604">
    <property type="entry name" value="Endo_G_ENPP1-like_dom"/>
</dbReference>
<evidence type="ECO:0000313" key="7">
    <source>
        <dbReference type="Proteomes" id="UP000437709"/>
    </source>
</evidence>
<feature type="domain" description="ENPP1-3/EXOG-like endonuclease/phosphodiesterase" evidence="4">
    <location>
        <begin position="218"/>
        <end position="429"/>
    </location>
</feature>
<reference evidence="6 7" key="1">
    <citation type="submission" date="2019-10" db="EMBL/GenBank/DDBJ databases">
        <title>Georgenia wutianyii sp. nov. and Georgenia yuyongxinii sp. nov. isolated from plateau pika (Ochotona curzoniae) in the Qinghai-Tibet plateau of China.</title>
        <authorList>
            <person name="Tian Z."/>
        </authorList>
    </citation>
    <scope>NUCLEOTIDE SEQUENCE [LARGE SCALE GENOMIC DNA]</scope>
    <source>
        <strain evidence="6 7">JCM 19765</strain>
    </source>
</reference>
<keyword evidence="7" id="KW-1185">Reference proteome</keyword>
<sequence>MRISRILSFLATADLTPERRALVDALATKNGTRTSRAGGNGLAAGTNAPSQTSPPQASAVPASAVPASAPQAAKASAADQAAPHVAATAQHAPVPGGPVPTVSAESDGTPSTFPAGDGSVTLEVPLRITIQLGPPAAPPAPAAPAVGATTGPASTTSPPPSGPPSATVPVGPAAGDGRLSEAISIDPDYSNRSGYDPDFLGTHLPLPGVDEEHPELRYHHFSVVMDRRRRLARVAAVNIDGAKAPEDMTRESDRWILDPRLPREEQTGEDVYANNDLDRGHLVRRLDPAWGRRAKAANDDTFHFTNCAPQHHGFNAGRDLWLGLEDYVLRSAQTEGLTVSVLSGPVLADGDPEYRGVALPLQFFKLAAMRTTAGELSVTAYLLSQEALLDEFETGDEEFSFGAYRTFQVPVRRVGDLTGMDLTAYVAGDPLERLEATSLPREIVRPDDILT</sequence>
<dbReference type="InterPro" id="IPR044925">
    <property type="entry name" value="His-Me_finger_sf"/>
</dbReference>
<dbReference type="PANTHER" id="PTHR13966">
    <property type="entry name" value="ENDONUCLEASE RELATED"/>
    <property type="match status" value="1"/>
</dbReference>
<feature type="compositionally biased region" description="Polar residues" evidence="3">
    <location>
        <begin position="103"/>
        <end position="112"/>
    </location>
</feature>
<dbReference type="PANTHER" id="PTHR13966:SF5">
    <property type="entry name" value="ENDONUCLEASE G, MITOCHONDRIAL"/>
    <property type="match status" value="1"/>
</dbReference>